<gene>
    <name evidence="1" type="ORF">TWF102_003984</name>
</gene>
<organism evidence="1 2">
    <name type="scientific">Orbilia oligospora</name>
    <name type="common">Nematode-trapping fungus</name>
    <name type="synonym">Arthrobotrys oligospora</name>
    <dbReference type="NCBI Taxonomy" id="2813651"/>
    <lineage>
        <taxon>Eukaryota</taxon>
        <taxon>Fungi</taxon>
        <taxon>Dikarya</taxon>
        <taxon>Ascomycota</taxon>
        <taxon>Pezizomycotina</taxon>
        <taxon>Orbiliomycetes</taxon>
        <taxon>Orbiliales</taxon>
        <taxon>Orbiliaceae</taxon>
        <taxon>Orbilia</taxon>
    </lineage>
</organism>
<proteinExistence type="predicted"/>
<dbReference type="InterPro" id="IPR036047">
    <property type="entry name" value="F-box-like_dom_sf"/>
</dbReference>
<dbReference type="AlphaFoldDB" id="A0A7C8JI07"/>
<name>A0A7C8JI07_ORBOL</name>
<dbReference type="CDD" id="cd09917">
    <property type="entry name" value="F-box_SF"/>
    <property type="match status" value="1"/>
</dbReference>
<evidence type="ECO:0008006" key="3">
    <source>
        <dbReference type="Google" id="ProtNLM"/>
    </source>
</evidence>
<sequence>MATLQTVPTEIHLHIAKLLLPCDVAALALTCQTLKRRLGHENHFFWYNLLRSGYDSNPTNTRLRAASWLGGRIKFGGFRPENKDYWAEAIGIISGKSDHGCSSCLATASMRKFEEYSYFAYFPVSRPGIVDDGERLMRRYCHQCFSEWHIDLEFFEATHPLVPLPATVGIQISREGGITSAQDFIGAKLKRIIPITTATKAIEDFYGLKFEIANSIPHRFRARWSRIRGEYDAQLVIDALNFIKDIYQQNYKHLQVVMTPETYYKRFSDSLLYFILSDKFRTVLLGRELNNVHASDAASSDLYNEFTIPPLSIAEETMKISRLLAQGSRGRSIATELANNFHVRLFGNPEKFEPQTLIHPWSMVLKMELIRSTSGTVFHPVGVFTWHILYTYLYFMSESNGYQKDWIRCYWCLRQNNGRDTEDNRYNQEDVNMYLSESWIVIHNLVYHPELVRKRPKNPVHDHCTVFSGNSNVYILNWDGTRSISYDSEQIRKFRAERPIFEEEELEDVPEEIIQSREDRISTSRYFHWV</sequence>
<dbReference type="SUPFAM" id="SSF81383">
    <property type="entry name" value="F-box domain"/>
    <property type="match status" value="1"/>
</dbReference>
<reference evidence="1 2" key="1">
    <citation type="submission" date="2019-06" db="EMBL/GenBank/DDBJ databases">
        <authorList>
            <person name="Palmer J.M."/>
        </authorList>
    </citation>
    <scope>NUCLEOTIDE SEQUENCE [LARGE SCALE GENOMIC DNA]</scope>
    <source>
        <strain evidence="1 2">TWF102</strain>
    </source>
</reference>
<accession>A0A7C8JI07</accession>
<protein>
    <recommendedName>
        <fullName evidence="3">F-box domain-containing protein</fullName>
    </recommendedName>
</protein>
<dbReference type="Proteomes" id="UP000475325">
    <property type="component" value="Unassembled WGS sequence"/>
</dbReference>
<evidence type="ECO:0000313" key="2">
    <source>
        <dbReference type="Proteomes" id="UP000475325"/>
    </source>
</evidence>
<comment type="caution">
    <text evidence="1">The sequence shown here is derived from an EMBL/GenBank/DDBJ whole genome shotgun (WGS) entry which is preliminary data.</text>
</comment>
<dbReference type="EMBL" id="WIQW01000019">
    <property type="protein sequence ID" value="KAF3103171.1"/>
    <property type="molecule type" value="Genomic_DNA"/>
</dbReference>
<evidence type="ECO:0000313" key="1">
    <source>
        <dbReference type="EMBL" id="KAF3103171.1"/>
    </source>
</evidence>